<evidence type="ECO:0000313" key="2">
    <source>
        <dbReference type="Proteomes" id="UP001162483"/>
    </source>
</evidence>
<protein>
    <submittedName>
        <fullName evidence="1">Uncharacterized protein</fullName>
    </submittedName>
</protein>
<evidence type="ECO:0000313" key="1">
    <source>
        <dbReference type="EMBL" id="CAI9558001.1"/>
    </source>
</evidence>
<organism evidence="1 2">
    <name type="scientific">Staurois parvus</name>
    <dbReference type="NCBI Taxonomy" id="386267"/>
    <lineage>
        <taxon>Eukaryota</taxon>
        <taxon>Metazoa</taxon>
        <taxon>Chordata</taxon>
        <taxon>Craniata</taxon>
        <taxon>Vertebrata</taxon>
        <taxon>Euteleostomi</taxon>
        <taxon>Amphibia</taxon>
        <taxon>Batrachia</taxon>
        <taxon>Anura</taxon>
        <taxon>Neobatrachia</taxon>
        <taxon>Ranoidea</taxon>
        <taxon>Ranidae</taxon>
        <taxon>Staurois</taxon>
    </lineage>
</organism>
<comment type="caution">
    <text evidence="1">The sequence shown here is derived from an EMBL/GenBank/DDBJ whole genome shotgun (WGS) entry which is preliminary data.</text>
</comment>
<gene>
    <name evidence="1" type="ORF">SPARVUS_LOCUS4835502</name>
</gene>
<feature type="non-terminal residue" evidence="1">
    <location>
        <position position="1"/>
    </location>
</feature>
<reference evidence="1" key="1">
    <citation type="submission" date="2023-05" db="EMBL/GenBank/DDBJ databases">
        <authorList>
            <person name="Stuckert A."/>
        </authorList>
    </citation>
    <scope>NUCLEOTIDE SEQUENCE</scope>
</reference>
<proteinExistence type="predicted"/>
<accession>A0ABN9CFM3</accession>
<name>A0ABN9CFM3_9NEOB</name>
<dbReference type="EMBL" id="CATNWA010009429">
    <property type="protein sequence ID" value="CAI9558001.1"/>
    <property type="molecule type" value="Genomic_DNA"/>
</dbReference>
<keyword evidence="2" id="KW-1185">Reference proteome</keyword>
<dbReference type="Proteomes" id="UP001162483">
    <property type="component" value="Unassembled WGS sequence"/>
</dbReference>
<sequence length="59" mass="6034">CPIIAVSVSGGRNSAPSLVSVGGGIVPHPWCQWGRNSAPSLVSVGGGIVPHPWCQWGEE</sequence>